<dbReference type="InterPro" id="IPR000782">
    <property type="entry name" value="FAS1_domain"/>
</dbReference>
<dbReference type="Gene3D" id="2.30.180.10">
    <property type="entry name" value="FAS1 domain"/>
    <property type="match status" value="1"/>
</dbReference>
<dbReference type="PANTHER" id="PTHR28156">
    <property type="entry name" value="FAS1 DOMAIN-CONTAINING PROTEIN YDR262W"/>
    <property type="match status" value="1"/>
</dbReference>
<evidence type="ECO:0000256" key="2">
    <source>
        <dbReference type="SAM" id="SignalP"/>
    </source>
</evidence>
<dbReference type="InterPro" id="IPR036378">
    <property type="entry name" value="FAS1_dom_sf"/>
</dbReference>
<reference evidence="4" key="1">
    <citation type="submission" date="2013-12" db="EMBL/GenBank/DDBJ databases">
        <authorList>
            <person name="Genoscope - CEA"/>
        </authorList>
    </citation>
    <scope>NUCLEOTIDE SEQUENCE</scope>
    <source>
        <strain evidence="4">CBS 1993</strain>
    </source>
</reference>
<dbReference type="Proteomes" id="UP000019384">
    <property type="component" value="Unassembled WGS sequence"/>
</dbReference>
<reference evidence="4" key="2">
    <citation type="submission" date="2014-02" db="EMBL/GenBank/DDBJ databases">
        <title>Complete DNA sequence of /Kuraishia capsulata/ illustrates novel genomic features among budding yeasts (/Saccharomycotina/).</title>
        <authorList>
            <person name="Morales L."/>
            <person name="Noel B."/>
            <person name="Porcel B."/>
            <person name="Marcet-Houben M."/>
            <person name="Hullo M-F."/>
            <person name="Sacerdot C."/>
            <person name="Tekaia F."/>
            <person name="Leh-Louis V."/>
            <person name="Despons L."/>
            <person name="Khanna V."/>
            <person name="Aury J-M."/>
            <person name="Barbe V."/>
            <person name="Couloux A."/>
            <person name="Labadie K."/>
            <person name="Pelletier E."/>
            <person name="Souciet J-L."/>
            <person name="Boekhout T."/>
            <person name="Gabaldon T."/>
            <person name="Wincker P."/>
            <person name="Dujon B."/>
        </authorList>
    </citation>
    <scope>NUCLEOTIDE SEQUENCE</scope>
    <source>
        <strain evidence="4">CBS 1993</strain>
    </source>
</reference>
<feature type="chain" id="PRO_5004879030" description="FAS1 domain-containing protein" evidence="2">
    <location>
        <begin position="19"/>
        <end position="258"/>
    </location>
</feature>
<feature type="signal peptide" evidence="2">
    <location>
        <begin position="1"/>
        <end position="18"/>
    </location>
</feature>
<evidence type="ECO:0000313" key="5">
    <source>
        <dbReference type="Proteomes" id="UP000019384"/>
    </source>
</evidence>
<dbReference type="InterPro" id="IPR040200">
    <property type="entry name" value="Mug57-like"/>
</dbReference>
<dbReference type="EMBL" id="HG793128">
    <property type="protein sequence ID" value="CDK27307.1"/>
    <property type="molecule type" value="Genomic_DNA"/>
</dbReference>
<dbReference type="SUPFAM" id="SSF82153">
    <property type="entry name" value="FAS1 domain"/>
    <property type="match status" value="1"/>
</dbReference>
<name>W6MQ05_9ASCO</name>
<proteinExistence type="predicted"/>
<dbReference type="STRING" id="1382522.W6MQ05"/>
<sequence length="258" mass="28728">MRVSTLLTTITVLLSVEARNVIDLDLAGFAAHDVGVDKRDAEPKNVMDIDLSQFQSKRNVVDLPKLKKRGEQILKMEQLVVPNNEEEFTILPEQDLALSTALSQIPGISIFAQYIRDSVDLYKKCDMATTEDSEKAGQLIIFAPSDIAIEALDSKPWSWPQKVTEYNNKKDEITNANIQHFVESHVVLTESMSSFENGAAGVVFSSLNGNKIQLALDSEGFKVSLPSIDEWTPVKRIELVKNGALIIIDKTLDWPDRA</sequence>
<gene>
    <name evidence="4" type="ORF">KUCA_T00003285001</name>
</gene>
<dbReference type="PANTHER" id="PTHR28156:SF1">
    <property type="entry name" value="FAS1 DOMAIN-CONTAINING PROTEIN YDR262W"/>
    <property type="match status" value="1"/>
</dbReference>
<evidence type="ECO:0000259" key="3">
    <source>
        <dbReference type="PROSITE" id="PS50213"/>
    </source>
</evidence>
<evidence type="ECO:0000313" key="4">
    <source>
        <dbReference type="EMBL" id="CDK27307.1"/>
    </source>
</evidence>
<organism evidence="4 5">
    <name type="scientific">Kuraishia capsulata CBS 1993</name>
    <dbReference type="NCBI Taxonomy" id="1382522"/>
    <lineage>
        <taxon>Eukaryota</taxon>
        <taxon>Fungi</taxon>
        <taxon>Dikarya</taxon>
        <taxon>Ascomycota</taxon>
        <taxon>Saccharomycotina</taxon>
        <taxon>Pichiomycetes</taxon>
        <taxon>Pichiales</taxon>
        <taxon>Pichiaceae</taxon>
        <taxon>Kuraishia</taxon>
    </lineage>
</organism>
<dbReference type="RefSeq" id="XP_022459303.1">
    <property type="nucleotide sequence ID" value="XM_022601684.1"/>
</dbReference>
<protein>
    <recommendedName>
        <fullName evidence="3">FAS1 domain-containing protein</fullName>
    </recommendedName>
</protein>
<dbReference type="HOGENOM" id="CLU_077190_0_0_1"/>
<accession>W6MQ05</accession>
<dbReference type="PROSITE" id="PS50213">
    <property type="entry name" value="FAS1"/>
    <property type="match status" value="1"/>
</dbReference>
<keyword evidence="5" id="KW-1185">Reference proteome</keyword>
<dbReference type="GeneID" id="34520691"/>
<feature type="domain" description="FAS1" evidence="3">
    <location>
        <begin position="95"/>
        <end position="252"/>
    </location>
</feature>
<keyword evidence="1 2" id="KW-0732">Signal</keyword>
<dbReference type="OrthoDB" id="5551751at2759"/>
<evidence type="ECO:0000256" key="1">
    <source>
        <dbReference type="ARBA" id="ARBA00022729"/>
    </source>
</evidence>
<dbReference type="AlphaFoldDB" id="W6MQ05"/>